<comment type="similarity">
    <text evidence="1">Belongs to the ATP-dependent AMP-binding enzyme family.</text>
</comment>
<dbReference type="Proteomes" id="UP000754644">
    <property type="component" value="Unassembled WGS sequence"/>
</dbReference>
<organism evidence="6 7">
    <name type="scientific">SAR86 cluster bacterium</name>
    <dbReference type="NCBI Taxonomy" id="2030880"/>
    <lineage>
        <taxon>Bacteria</taxon>
        <taxon>Pseudomonadati</taxon>
        <taxon>Pseudomonadota</taxon>
        <taxon>Gammaproteobacteria</taxon>
        <taxon>SAR86 cluster</taxon>
    </lineage>
</organism>
<evidence type="ECO:0000259" key="5">
    <source>
        <dbReference type="Pfam" id="PF13193"/>
    </source>
</evidence>
<feature type="domain" description="AMP-binding enzyme C-terminal" evidence="5">
    <location>
        <begin position="17"/>
        <end position="92"/>
    </location>
</feature>
<feature type="non-terminal residue" evidence="6">
    <location>
        <position position="1"/>
    </location>
</feature>
<evidence type="ECO:0000256" key="1">
    <source>
        <dbReference type="ARBA" id="ARBA00006432"/>
    </source>
</evidence>
<keyword evidence="2 6" id="KW-0436">Ligase</keyword>
<dbReference type="PANTHER" id="PTHR43859">
    <property type="entry name" value="ACYL-ACTIVATING ENZYME"/>
    <property type="match status" value="1"/>
</dbReference>
<name>A0A972VXR4_9GAMM</name>
<gene>
    <name evidence="6" type="ORF">HQ497_03020</name>
</gene>
<dbReference type="PANTHER" id="PTHR43859:SF4">
    <property type="entry name" value="BUTANOATE--COA LIGASE AAE1-RELATED"/>
    <property type="match status" value="1"/>
</dbReference>
<dbReference type="SUPFAM" id="SSF56801">
    <property type="entry name" value="Acetyl-CoA synthetase-like"/>
    <property type="match status" value="1"/>
</dbReference>
<proteinExistence type="inferred from homology"/>
<dbReference type="EMBL" id="JABMOJ010000108">
    <property type="protein sequence ID" value="NQV64315.1"/>
    <property type="molecule type" value="Genomic_DNA"/>
</dbReference>
<evidence type="ECO:0000256" key="3">
    <source>
        <dbReference type="ARBA" id="ARBA00022832"/>
    </source>
</evidence>
<evidence type="ECO:0000256" key="4">
    <source>
        <dbReference type="ARBA" id="ARBA00023098"/>
    </source>
</evidence>
<evidence type="ECO:0000256" key="2">
    <source>
        <dbReference type="ARBA" id="ARBA00022598"/>
    </source>
</evidence>
<reference evidence="6" key="1">
    <citation type="submission" date="2020-05" db="EMBL/GenBank/DDBJ databases">
        <title>Sulfur intermediates as new biogeochemical hubs in an aquatic model microbial ecosystem.</title>
        <authorList>
            <person name="Vigneron A."/>
        </authorList>
    </citation>
    <scope>NUCLEOTIDE SEQUENCE</scope>
    <source>
        <strain evidence="6">Bin.250</strain>
    </source>
</reference>
<dbReference type="GO" id="GO:0006631">
    <property type="term" value="P:fatty acid metabolic process"/>
    <property type="evidence" value="ECO:0007669"/>
    <property type="project" value="UniProtKB-KW"/>
</dbReference>
<keyword evidence="4" id="KW-0443">Lipid metabolism</keyword>
<dbReference type="GO" id="GO:0016874">
    <property type="term" value="F:ligase activity"/>
    <property type="evidence" value="ECO:0007669"/>
    <property type="project" value="UniProtKB-KW"/>
</dbReference>
<dbReference type="Gene3D" id="3.30.300.30">
    <property type="match status" value="1"/>
</dbReference>
<dbReference type="Pfam" id="PF13193">
    <property type="entry name" value="AMP-binding_C"/>
    <property type="match status" value="1"/>
</dbReference>
<dbReference type="AlphaFoldDB" id="A0A972VXR4"/>
<comment type="caution">
    <text evidence="6">The sequence shown here is derived from an EMBL/GenBank/DDBJ whole genome shotgun (WGS) entry which is preliminary data.</text>
</comment>
<accession>A0A972VXR4</accession>
<evidence type="ECO:0000313" key="7">
    <source>
        <dbReference type="Proteomes" id="UP000754644"/>
    </source>
</evidence>
<keyword evidence="3" id="KW-0276">Fatty acid metabolism</keyword>
<protein>
    <submittedName>
        <fullName evidence="6">Acid--CoA ligase</fullName>
    </submittedName>
</protein>
<evidence type="ECO:0000313" key="6">
    <source>
        <dbReference type="EMBL" id="NQV64315.1"/>
    </source>
</evidence>
<dbReference type="InterPro" id="IPR045851">
    <property type="entry name" value="AMP-bd_C_sf"/>
</dbReference>
<dbReference type="FunFam" id="3.30.300.30:FF:000008">
    <property type="entry name" value="2,3-dihydroxybenzoate-AMP ligase"/>
    <property type="match status" value="1"/>
</dbReference>
<sequence>RWKDMYISGGENVYPAEVENVLYQLPQVAEAAIIGVPSERWGETGKAVLVLKPGQSLDADAVIAHCLANLAKFKVPQSVEFIAALPRNATGKVLKRTLREMYVDSAAPAIS</sequence>
<dbReference type="InterPro" id="IPR025110">
    <property type="entry name" value="AMP-bd_C"/>
</dbReference>